<evidence type="ECO:0000256" key="1">
    <source>
        <dbReference type="ARBA" id="ARBA00005417"/>
    </source>
</evidence>
<dbReference type="GO" id="GO:0005524">
    <property type="term" value="F:ATP binding"/>
    <property type="evidence" value="ECO:0007669"/>
    <property type="project" value="UniProtKB-KW"/>
</dbReference>
<dbReference type="RefSeq" id="WP_073150240.1">
    <property type="nucleotide sequence ID" value="NZ_FQVL01000001.1"/>
</dbReference>
<dbReference type="SMART" id="SM00382">
    <property type="entry name" value="AAA"/>
    <property type="match status" value="1"/>
</dbReference>
<dbReference type="OrthoDB" id="9791546at2"/>
<dbReference type="GO" id="GO:0098796">
    <property type="term" value="C:membrane protein complex"/>
    <property type="evidence" value="ECO:0007669"/>
    <property type="project" value="UniProtKB-ARBA"/>
</dbReference>
<dbReference type="PROSITE" id="PS50893">
    <property type="entry name" value="ABC_TRANSPORTER_2"/>
    <property type="match status" value="1"/>
</dbReference>
<dbReference type="PANTHER" id="PTHR42798:SF7">
    <property type="entry name" value="ALPHA-D-RIBOSE 1-METHYLPHOSPHONATE 5-TRIPHOSPHATE SYNTHASE SUBUNIT PHNL"/>
    <property type="match status" value="1"/>
</dbReference>
<dbReference type="Gene3D" id="3.40.50.300">
    <property type="entry name" value="P-loop containing nucleotide triphosphate hydrolases"/>
    <property type="match status" value="1"/>
</dbReference>
<dbReference type="InterPro" id="IPR003439">
    <property type="entry name" value="ABC_transporter-like_ATP-bd"/>
</dbReference>
<comment type="similarity">
    <text evidence="1">Belongs to the ABC transporter superfamily.</text>
</comment>
<dbReference type="GO" id="GO:0016887">
    <property type="term" value="F:ATP hydrolysis activity"/>
    <property type="evidence" value="ECO:0007669"/>
    <property type="project" value="InterPro"/>
</dbReference>
<evidence type="ECO:0000256" key="4">
    <source>
        <dbReference type="ARBA" id="ARBA00022840"/>
    </source>
</evidence>
<dbReference type="PANTHER" id="PTHR42798">
    <property type="entry name" value="LIPOPROTEIN-RELEASING SYSTEM ATP-BINDING PROTEIN LOLD"/>
    <property type="match status" value="1"/>
</dbReference>
<dbReference type="AlphaFoldDB" id="A0A1M4SQT7"/>
<dbReference type="STRING" id="112248.SAMN05444392_10192"/>
<accession>A0A1M4SQT7</accession>
<reference evidence="6 7" key="1">
    <citation type="submission" date="2016-11" db="EMBL/GenBank/DDBJ databases">
        <authorList>
            <person name="Jaros S."/>
            <person name="Januszkiewicz K."/>
            <person name="Wedrychowicz H."/>
        </authorList>
    </citation>
    <scope>NUCLEOTIDE SEQUENCE [LARGE SCALE GENOMIC DNA]</scope>
    <source>
        <strain evidence="6 7">DSM 44666</strain>
    </source>
</reference>
<dbReference type="FunFam" id="3.40.50.300:FF:000032">
    <property type="entry name" value="Export ABC transporter ATP-binding protein"/>
    <property type="match status" value="1"/>
</dbReference>
<dbReference type="CDD" id="cd03255">
    <property type="entry name" value="ABC_MJ0796_LolCDE_FtsE"/>
    <property type="match status" value="1"/>
</dbReference>
<feature type="domain" description="ABC transporter" evidence="5">
    <location>
        <begin position="4"/>
        <end position="244"/>
    </location>
</feature>
<evidence type="ECO:0000256" key="3">
    <source>
        <dbReference type="ARBA" id="ARBA00022741"/>
    </source>
</evidence>
<evidence type="ECO:0000313" key="6">
    <source>
        <dbReference type="EMBL" id="SHE34535.1"/>
    </source>
</evidence>
<keyword evidence="3" id="KW-0547">Nucleotide-binding</keyword>
<evidence type="ECO:0000313" key="7">
    <source>
        <dbReference type="Proteomes" id="UP000184476"/>
    </source>
</evidence>
<gene>
    <name evidence="6" type="ORF">SAMN05444392_10192</name>
</gene>
<dbReference type="InterPro" id="IPR017911">
    <property type="entry name" value="MacB-like_ATP-bd"/>
</dbReference>
<proteinExistence type="inferred from homology"/>
<dbReference type="Pfam" id="PF00005">
    <property type="entry name" value="ABC_tran"/>
    <property type="match status" value="1"/>
</dbReference>
<keyword evidence="2" id="KW-0813">Transport</keyword>
<name>A0A1M4SQT7_9BACL</name>
<keyword evidence="4 6" id="KW-0067">ATP-binding</keyword>
<dbReference type="SUPFAM" id="SSF52540">
    <property type="entry name" value="P-loop containing nucleoside triphosphate hydrolases"/>
    <property type="match status" value="1"/>
</dbReference>
<dbReference type="Proteomes" id="UP000184476">
    <property type="component" value="Unassembled WGS sequence"/>
</dbReference>
<dbReference type="GO" id="GO:0022857">
    <property type="term" value="F:transmembrane transporter activity"/>
    <property type="evidence" value="ECO:0007669"/>
    <property type="project" value="UniProtKB-ARBA"/>
</dbReference>
<dbReference type="InterPro" id="IPR003593">
    <property type="entry name" value="AAA+_ATPase"/>
</dbReference>
<keyword evidence="7" id="KW-1185">Reference proteome</keyword>
<evidence type="ECO:0000259" key="5">
    <source>
        <dbReference type="PROSITE" id="PS50893"/>
    </source>
</evidence>
<organism evidence="6 7">
    <name type="scientific">Seinonella peptonophila</name>
    <dbReference type="NCBI Taxonomy" id="112248"/>
    <lineage>
        <taxon>Bacteria</taxon>
        <taxon>Bacillati</taxon>
        <taxon>Bacillota</taxon>
        <taxon>Bacilli</taxon>
        <taxon>Bacillales</taxon>
        <taxon>Thermoactinomycetaceae</taxon>
        <taxon>Seinonella</taxon>
    </lineage>
</organism>
<dbReference type="EMBL" id="FQVL01000001">
    <property type="protein sequence ID" value="SHE34535.1"/>
    <property type="molecule type" value="Genomic_DNA"/>
</dbReference>
<evidence type="ECO:0000256" key="2">
    <source>
        <dbReference type="ARBA" id="ARBA00022448"/>
    </source>
</evidence>
<dbReference type="InterPro" id="IPR027417">
    <property type="entry name" value="P-loop_NTPase"/>
</dbReference>
<sequence length="259" mass="28713">MKILEAKNVTKIYGENAGAVYRALDSFDLEVEKGEFVVIMGPSGSGKTTLLQLLGTIDRPSAGQIWIDQEEVSQLNENQLADFRRKRLGFIFQDFHLLDALSLKENLILPMVLDKRPVDEIDRRCNQLAESLGIAEVLHHRPFEVSGGQKQRTAAARALIHRPSLILADEPTGNLDSKSAHSLMESLQRLKTKEAGTVVMVTHDPATASYADRVIFIKDGKAFQEVRSSGDRSHLYQQIIHVQTVLGGGEGIDIPTARF</sequence>
<protein>
    <submittedName>
        <fullName evidence="6">Putative ABC transport system ATP-binding protein/putative ABC transport system ATP-binding protein</fullName>
    </submittedName>
</protein>